<dbReference type="PANTHER" id="PTHR39515:SF2">
    <property type="entry name" value="HTH-TYPE TRANSCRIPTIONAL REGULATOR RV0880"/>
    <property type="match status" value="1"/>
</dbReference>
<keyword evidence="6" id="KW-1185">Reference proteome</keyword>
<feature type="domain" description="HTH marR-type" evidence="4">
    <location>
        <begin position="7"/>
        <end position="138"/>
    </location>
</feature>
<dbReference type="InterPro" id="IPR023187">
    <property type="entry name" value="Tscrpt_reg_MarR-type_CS"/>
</dbReference>
<dbReference type="EMBL" id="CP000481">
    <property type="protein sequence ID" value="ABK51885.1"/>
    <property type="molecule type" value="Genomic_DNA"/>
</dbReference>
<name>A0LR25_ACIC1</name>
<dbReference type="InterPro" id="IPR036390">
    <property type="entry name" value="WH_DNA-bd_sf"/>
</dbReference>
<keyword evidence="3" id="KW-0804">Transcription</keyword>
<dbReference type="InterPro" id="IPR052526">
    <property type="entry name" value="HTH-type_Bedaq_tolerance"/>
</dbReference>
<accession>A0LR25</accession>
<sequence length="139" mass="15869">MSTRELASELRVSLMRLVRRLRAQRPDHGLTLTQLSALGTLERLGPMRIGELAEREKVQPPSMTRTVAALEERGLVTRTTDPTDRRNVVVAVSRRGLELLRDDRRRREQWLAARLAELSDDERALLARVAPILDRIARS</sequence>
<dbReference type="HOGENOM" id="CLU_083287_15_1_11"/>
<dbReference type="RefSeq" id="WP_011718949.1">
    <property type="nucleotide sequence ID" value="NC_008578.1"/>
</dbReference>
<dbReference type="Gene3D" id="1.10.10.10">
    <property type="entry name" value="Winged helix-like DNA-binding domain superfamily/Winged helix DNA-binding domain"/>
    <property type="match status" value="1"/>
</dbReference>
<dbReference type="GO" id="GO:0003700">
    <property type="term" value="F:DNA-binding transcription factor activity"/>
    <property type="evidence" value="ECO:0007669"/>
    <property type="project" value="InterPro"/>
</dbReference>
<evidence type="ECO:0000256" key="3">
    <source>
        <dbReference type="ARBA" id="ARBA00023163"/>
    </source>
</evidence>
<evidence type="ECO:0000259" key="4">
    <source>
        <dbReference type="PROSITE" id="PS50995"/>
    </source>
</evidence>
<evidence type="ECO:0000313" key="6">
    <source>
        <dbReference type="Proteomes" id="UP000008221"/>
    </source>
</evidence>
<dbReference type="FunCoup" id="A0LR25">
    <property type="interactions" value="3"/>
</dbReference>
<keyword evidence="2" id="KW-0238">DNA-binding</keyword>
<dbReference type="STRING" id="351607.Acel_0109"/>
<proteinExistence type="predicted"/>
<dbReference type="Pfam" id="PF01047">
    <property type="entry name" value="MarR"/>
    <property type="match status" value="1"/>
</dbReference>
<dbReference type="InterPro" id="IPR036388">
    <property type="entry name" value="WH-like_DNA-bd_sf"/>
</dbReference>
<organism evidence="5 6">
    <name type="scientific">Acidothermus cellulolyticus (strain ATCC 43068 / DSM 8971 / 11B)</name>
    <dbReference type="NCBI Taxonomy" id="351607"/>
    <lineage>
        <taxon>Bacteria</taxon>
        <taxon>Bacillati</taxon>
        <taxon>Actinomycetota</taxon>
        <taxon>Actinomycetes</taxon>
        <taxon>Acidothermales</taxon>
        <taxon>Acidothermaceae</taxon>
        <taxon>Acidothermus</taxon>
    </lineage>
</organism>
<protein>
    <submittedName>
        <fullName evidence="5">Transcriptional regulator, MarR family</fullName>
    </submittedName>
</protein>
<evidence type="ECO:0000256" key="1">
    <source>
        <dbReference type="ARBA" id="ARBA00023015"/>
    </source>
</evidence>
<dbReference type="GO" id="GO:0003677">
    <property type="term" value="F:DNA binding"/>
    <property type="evidence" value="ECO:0007669"/>
    <property type="project" value="UniProtKB-KW"/>
</dbReference>
<evidence type="ECO:0000256" key="2">
    <source>
        <dbReference type="ARBA" id="ARBA00023125"/>
    </source>
</evidence>
<gene>
    <name evidence="5" type="ordered locus">Acel_0109</name>
</gene>
<dbReference type="Proteomes" id="UP000008221">
    <property type="component" value="Chromosome"/>
</dbReference>
<dbReference type="PROSITE" id="PS50995">
    <property type="entry name" value="HTH_MARR_2"/>
    <property type="match status" value="1"/>
</dbReference>
<dbReference type="OrthoDB" id="9804055at2"/>
<reference evidence="5 6" key="1">
    <citation type="journal article" date="2009" name="Genome Res.">
        <title>Complete genome of the cellulolytic thermophile Acidothermus cellulolyticus 11B provides insights into its ecophysiological and evolutionary adaptations.</title>
        <authorList>
            <person name="Barabote R.D."/>
            <person name="Xie G."/>
            <person name="Leu D.H."/>
            <person name="Normand P."/>
            <person name="Necsulea A."/>
            <person name="Daubin V."/>
            <person name="Medigue C."/>
            <person name="Adney W.S."/>
            <person name="Xu X.C."/>
            <person name="Lapidus A."/>
            <person name="Parales R.E."/>
            <person name="Detter C."/>
            <person name="Pujic P."/>
            <person name="Bruce D."/>
            <person name="Lavire C."/>
            <person name="Challacombe J.F."/>
            <person name="Brettin T.S."/>
            <person name="Berry A.M."/>
        </authorList>
    </citation>
    <scope>NUCLEOTIDE SEQUENCE [LARGE SCALE GENOMIC DNA]</scope>
    <source>
        <strain evidence="6">ATCC 43068 / DSM 8971 / 11B</strain>
    </source>
</reference>
<dbReference type="SMART" id="SM00347">
    <property type="entry name" value="HTH_MARR"/>
    <property type="match status" value="1"/>
</dbReference>
<dbReference type="SUPFAM" id="SSF46785">
    <property type="entry name" value="Winged helix' DNA-binding domain"/>
    <property type="match status" value="1"/>
</dbReference>
<dbReference type="KEGG" id="ace:Acel_0109"/>
<dbReference type="InterPro" id="IPR000835">
    <property type="entry name" value="HTH_MarR-typ"/>
</dbReference>
<dbReference type="AlphaFoldDB" id="A0LR25"/>
<dbReference type="InParanoid" id="A0LR25"/>
<keyword evidence="1" id="KW-0805">Transcription regulation</keyword>
<evidence type="ECO:0000313" key="5">
    <source>
        <dbReference type="EMBL" id="ABK51885.1"/>
    </source>
</evidence>
<dbReference type="PANTHER" id="PTHR39515">
    <property type="entry name" value="CONSERVED PROTEIN"/>
    <property type="match status" value="1"/>
</dbReference>
<dbReference type="PROSITE" id="PS01117">
    <property type="entry name" value="HTH_MARR_1"/>
    <property type="match status" value="1"/>
</dbReference>
<dbReference type="eggNOG" id="COG1846">
    <property type="taxonomic scope" value="Bacteria"/>
</dbReference>